<comment type="caution">
    <text evidence="15">The sequence shown here is derived from an EMBL/GenBank/DDBJ whole genome shotgun (WGS) entry which is preliminary data.</text>
</comment>
<dbReference type="PANTHER" id="PTHR31543">
    <property type="entry name" value="DYNEIN REGULATORY COMPLEX SUBUNIT 4"/>
    <property type="match status" value="1"/>
</dbReference>
<comment type="subcellular location">
    <subcellularLocation>
        <location evidence="1">Cell projection</location>
        <location evidence="1">Cilium</location>
        <location evidence="1">Flagellum</location>
    </subcellularLocation>
    <subcellularLocation>
        <location evidence="2">Cytoplasm</location>
        <location evidence="2">Cytoskeleton</location>
    </subcellularLocation>
</comment>
<sequence>MPPKKKQGVVIDGVDTTSMTREQIEVFALNIKEQNEREREQRNFFQLERDKIRTFWEITRNELEESRAKLRNKDRQIEEAAEKNYEELRFYKQKVKHHQYEHQNDLTQCKTDAVTSLKKATDDHAQQEWEILKDKRDLKISNRQQEVASQEQLRAFQIEHSRLVDEARKDFENKARETELKYEKKFNLLKHELDTKHKMEMAEVDERKNKQISELKDYHEKSFIEMKNYYNDITLNNLALISSLKEQMEGMQKQNERMTKQVADLTSENSKLAGPLRVALSDLAQYKREMQNYEKDKISLANTKAKLFETKKELDNLVWTNTALELRFEKLQAERDTLESRFVKAILEVQQKTSLKNELLHRRVQTLHHEAEVKEAAIGLLSTAAKETPKIQYQSLEKLLVDKNSKIKDLEYELAMVCKAHDDMLETYEEKLIEYGIPKKELGFKPMRFLPKGQSGLARGPAGLVTKNNRPTYSLHRDYVFKIWQGPKKKGGKVKSGGAGGIIDGVDISQMSREQLEAFCYRIREENEREREERNFFQIERDKLRNFWEITKNELEEVRAKLRNKDRDVEESDEKNEEQVKFYKQQVKHLKYEHQSNLTECKAEGLVALKMAQDEHILKERELLTDNEELKRKIREQNNAYEDLIKALKLKHSEEGSRIMQKFENRAKEIELKYSKRFSEVIAELETQRRMEISEVEERKNAQISALISDHQSEYTEMKNYFNDITLNNLALISSLKEQMSMLRKQADESTKTAAAISSENRKLSEPLHKAENELVDLRKQLKNYKKDKLAFDNTKAKLHDLKKEYDALKWSNEVLNLRFEKLQEERKKLYGKFVQAVLEIQQKSSLKNAHLQKRVQVLSDVAEYKESVIIELTSSSEIPSQHKKFEDLLANKNLIVKNLKEELSKTCQAYNELLEMYQQQFGESGLIPRSVACSDDGEPYSP</sequence>
<dbReference type="AlphaFoldDB" id="A0A5N4B5Q9"/>
<dbReference type="InterPro" id="IPR025593">
    <property type="entry name" value="GAS8_dom"/>
</dbReference>
<proteinExistence type="inferred from homology"/>
<keyword evidence="6" id="KW-0493">Microtubule</keyword>
<organism evidence="15 16">
    <name type="scientific">Photinus pyralis</name>
    <name type="common">Common eastern firefly</name>
    <name type="synonym">Lampyris pyralis</name>
    <dbReference type="NCBI Taxonomy" id="7054"/>
    <lineage>
        <taxon>Eukaryota</taxon>
        <taxon>Metazoa</taxon>
        <taxon>Ecdysozoa</taxon>
        <taxon>Arthropoda</taxon>
        <taxon>Hexapoda</taxon>
        <taxon>Insecta</taxon>
        <taxon>Pterygota</taxon>
        <taxon>Neoptera</taxon>
        <taxon>Endopterygota</taxon>
        <taxon>Coleoptera</taxon>
        <taxon>Polyphaga</taxon>
        <taxon>Elateriformia</taxon>
        <taxon>Elateroidea</taxon>
        <taxon>Lampyridae</taxon>
        <taxon>Lampyrinae</taxon>
        <taxon>Photinus</taxon>
    </lineage>
</organism>
<feature type="coiled-coil region" evidence="13">
    <location>
        <begin position="53"/>
        <end position="83"/>
    </location>
</feature>
<dbReference type="PANTHER" id="PTHR31543:SF0">
    <property type="entry name" value="DYNEIN REGULATORY COMPLEX SUBUNIT 4"/>
    <property type="match status" value="1"/>
</dbReference>
<dbReference type="GO" id="GO:0005874">
    <property type="term" value="C:microtubule"/>
    <property type="evidence" value="ECO:0007669"/>
    <property type="project" value="UniProtKB-KW"/>
</dbReference>
<dbReference type="InterPro" id="IPR039308">
    <property type="entry name" value="GAS8"/>
</dbReference>
<evidence type="ECO:0000256" key="4">
    <source>
        <dbReference type="ARBA" id="ARBA00021301"/>
    </source>
</evidence>
<dbReference type="Pfam" id="PF13851">
    <property type="entry name" value="GAS"/>
    <property type="match status" value="2"/>
</dbReference>
<keyword evidence="8 13" id="KW-0175">Coiled coil</keyword>
<evidence type="ECO:0000256" key="13">
    <source>
        <dbReference type="SAM" id="Coils"/>
    </source>
</evidence>
<keyword evidence="9" id="KW-0969">Cilium</keyword>
<evidence type="ECO:0000256" key="8">
    <source>
        <dbReference type="ARBA" id="ARBA00023054"/>
    </source>
</evidence>
<evidence type="ECO:0000256" key="11">
    <source>
        <dbReference type="ARBA" id="ARBA00023273"/>
    </source>
</evidence>
<dbReference type="GO" id="GO:0005794">
    <property type="term" value="C:Golgi apparatus"/>
    <property type="evidence" value="ECO:0007669"/>
    <property type="project" value="TreeGrafter"/>
</dbReference>
<feature type="domain" description="Growth arrest-specific protein 8" evidence="14">
    <location>
        <begin position="214"/>
        <end position="410"/>
    </location>
</feature>
<evidence type="ECO:0000256" key="9">
    <source>
        <dbReference type="ARBA" id="ARBA00023069"/>
    </source>
</evidence>
<evidence type="ECO:0000259" key="14">
    <source>
        <dbReference type="Pfam" id="PF13851"/>
    </source>
</evidence>
<protein>
    <recommendedName>
        <fullName evidence="4">Dynein regulatory complex subunit 4</fullName>
    </recommendedName>
    <alternativeName>
        <fullName evidence="12">Growth arrest-specific protein 8</fullName>
    </alternativeName>
</protein>
<keyword evidence="10" id="KW-0206">Cytoskeleton</keyword>
<reference evidence="15 16" key="1">
    <citation type="journal article" date="2018" name="Elife">
        <title>Firefly genomes illuminate parallel origins of bioluminescence in beetles.</title>
        <authorList>
            <person name="Fallon T.R."/>
            <person name="Lower S.E."/>
            <person name="Chang C.H."/>
            <person name="Bessho-Uehara M."/>
            <person name="Martin G.J."/>
            <person name="Bewick A.J."/>
            <person name="Behringer M."/>
            <person name="Debat H.J."/>
            <person name="Wong I."/>
            <person name="Day J.C."/>
            <person name="Suvorov A."/>
            <person name="Silva C.J."/>
            <person name="Stanger-Hall K.F."/>
            <person name="Hall D.W."/>
            <person name="Schmitz R.J."/>
            <person name="Nelson D.R."/>
            <person name="Lewis S.M."/>
            <person name="Shigenobu S."/>
            <person name="Bybee S.M."/>
            <person name="Larracuente A.M."/>
            <person name="Oba Y."/>
            <person name="Weng J.K."/>
        </authorList>
    </citation>
    <scope>NUCLEOTIDE SEQUENCE [LARGE SCALE GENOMIC DNA]</scope>
    <source>
        <strain evidence="15">1611_PpyrPB1</strain>
        <tissue evidence="15">Whole body</tissue>
    </source>
</reference>
<evidence type="ECO:0000256" key="1">
    <source>
        <dbReference type="ARBA" id="ARBA00004230"/>
    </source>
</evidence>
<dbReference type="GO" id="GO:0031267">
    <property type="term" value="F:small GTPase binding"/>
    <property type="evidence" value="ECO:0007669"/>
    <property type="project" value="InterPro"/>
</dbReference>
<evidence type="ECO:0000256" key="7">
    <source>
        <dbReference type="ARBA" id="ARBA00022846"/>
    </source>
</evidence>
<evidence type="ECO:0000256" key="12">
    <source>
        <dbReference type="ARBA" id="ARBA00031568"/>
    </source>
</evidence>
<dbReference type="GO" id="GO:0048870">
    <property type="term" value="P:cell motility"/>
    <property type="evidence" value="ECO:0007669"/>
    <property type="project" value="InterPro"/>
</dbReference>
<feature type="domain" description="Growth arrest-specific protein 8" evidence="14">
    <location>
        <begin position="707"/>
        <end position="900"/>
    </location>
</feature>
<dbReference type="InParanoid" id="A0A5N4B5Q9"/>
<dbReference type="GO" id="GO:0008017">
    <property type="term" value="F:microtubule binding"/>
    <property type="evidence" value="ECO:0007669"/>
    <property type="project" value="InterPro"/>
</dbReference>
<keyword evidence="7" id="KW-0282">Flagellum</keyword>
<evidence type="ECO:0000256" key="6">
    <source>
        <dbReference type="ARBA" id="ARBA00022701"/>
    </source>
</evidence>
<dbReference type="EMBL" id="VVIM01000001">
    <property type="protein sequence ID" value="KAB0804883.1"/>
    <property type="molecule type" value="Genomic_DNA"/>
</dbReference>
<feature type="coiled-coil region" evidence="13">
    <location>
        <begin position="733"/>
        <end position="833"/>
    </location>
</feature>
<feature type="coiled-coil region" evidence="13">
    <location>
        <begin position="620"/>
        <end position="651"/>
    </location>
</feature>
<accession>A0A5N4B5Q9</accession>
<evidence type="ECO:0000313" key="15">
    <source>
        <dbReference type="EMBL" id="KAB0804883.1"/>
    </source>
</evidence>
<dbReference type="Proteomes" id="UP000327044">
    <property type="component" value="Unassembled WGS sequence"/>
</dbReference>
<keyword evidence="5" id="KW-0963">Cytoplasm</keyword>
<gene>
    <name evidence="15" type="ORF">PPYR_01853</name>
</gene>
<feature type="coiled-coil region" evidence="13">
    <location>
        <begin position="545"/>
        <end position="575"/>
    </location>
</feature>
<feature type="coiled-coil region" evidence="13">
    <location>
        <begin position="883"/>
        <end position="921"/>
    </location>
</feature>
<feature type="coiled-coil region" evidence="13">
    <location>
        <begin position="201"/>
        <end position="348"/>
    </location>
</feature>
<evidence type="ECO:0000313" key="16">
    <source>
        <dbReference type="Proteomes" id="UP000327044"/>
    </source>
</evidence>
<keyword evidence="11" id="KW-0966">Cell projection</keyword>
<dbReference type="GO" id="GO:0031514">
    <property type="term" value="C:motile cilium"/>
    <property type="evidence" value="ECO:0007669"/>
    <property type="project" value="UniProtKB-SubCell"/>
</dbReference>
<evidence type="ECO:0000256" key="5">
    <source>
        <dbReference type="ARBA" id="ARBA00022490"/>
    </source>
</evidence>
<keyword evidence="16" id="KW-1185">Reference proteome</keyword>
<name>A0A5N4B5Q9_PHOPY</name>
<evidence type="ECO:0000256" key="10">
    <source>
        <dbReference type="ARBA" id="ARBA00023212"/>
    </source>
</evidence>
<evidence type="ECO:0000256" key="2">
    <source>
        <dbReference type="ARBA" id="ARBA00004245"/>
    </source>
</evidence>
<comment type="similarity">
    <text evidence="3">Belongs to the DRC4 family.</text>
</comment>
<evidence type="ECO:0000256" key="3">
    <source>
        <dbReference type="ARBA" id="ARBA00009859"/>
    </source>
</evidence>